<feature type="transmembrane region" description="Helical" evidence="9">
    <location>
        <begin position="12"/>
        <end position="31"/>
    </location>
</feature>
<dbReference type="GO" id="GO:0008374">
    <property type="term" value="F:O-acyltransferase activity"/>
    <property type="evidence" value="ECO:0007669"/>
    <property type="project" value="InterPro"/>
</dbReference>
<dbReference type="PANTHER" id="PTHR10408">
    <property type="entry name" value="STEROL O-ACYLTRANSFERASE"/>
    <property type="match status" value="1"/>
</dbReference>
<evidence type="ECO:0000256" key="9">
    <source>
        <dbReference type="SAM" id="Phobius"/>
    </source>
</evidence>
<dbReference type="GO" id="GO:0005789">
    <property type="term" value="C:endoplasmic reticulum membrane"/>
    <property type="evidence" value="ECO:0007669"/>
    <property type="project" value="UniProtKB-SubCell"/>
</dbReference>
<reference evidence="10" key="1">
    <citation type="journal article" date="2020" name="J. Eukaryot. Microbiol.">
        <title>De novo Sequencing, Assembly and Annotation of the Transcriptome for the Free-Living Testate Amoeba Arcella intermedia.</title>
        <authorList>
            <person name="Ribeiro G.M."/>
            <person name="Porfirio-Sousa A.L."/>
            <person name="Maurer-Alcala X.X."/>
            <person name="Katz L.A."/>
            <person name="Lahr D.J.G."/>
        </authorList>
    </citation>
    <scope>NUCLEOTIDE SEQUENCE</scope>
</reference>
<evidence type="ECO:0000256" key="8">
    <source>
        <dbReference type="ARBA" id="ARBA00023315"/>
    </source>
</evidence>
<keyword evidence="6 9" id="KW-1133">Transmembrane helix</keyword>
<organism evidence="10">
    <name type="scientific">Arcella intermedia</name>
    <dbReference type="NCBI Taxonomy" id="1963864"/>
    <lineage>
        <taxon>Eukaryota</taxon>
        <taxon>Amoebozoa</taxon>
        <taxon>Tubulinea</taxon>
        <taxon>Elardia</taxon>
        <taxon>Arcellinida</taxon>
        <taxon>Sphaerothecina</taxon>
        <taxon>Arcellidae</taxon>
        <taxon>Arcella</taxon>
    </lineage>
</organism>
<dbReference type="InterPro" id="IPR004299">
    <property type="entry name" value="MBOAT_fam"/>
</dbReference>
<keyword evidence="4 9" id="KW-0812">Transmembrane</keyword>
<dbReference type="InterPro" id="IPR014371">
    <property type="entry name" value="Oat_ACAT_DAG_ARE"/>
</dbReference>
<accession>A0A6B2LFZ6</accession>
<keyword evidence="5" id="KW-0256">Endoplasmic reticulum</keyword>
<feature type="transmembrane region" description="Helical" evidence="9">
    <location>
        <begin position="145"/>
        <end position="163"/>
    </location>
</feature>
<evidence type="ECO:0000313" key="10">
    <source>
        <dbReference type="EMBL" id="NDV35780.1"/>
    </source>
</evidence>
<dbReference type="Pfam" id="PF03062">
    <property type="entry name" value="MBOAT"/>
    <property type="match status" value="1"/>
</dbReference>
<evidence type="ECO:0000256" key="3">
    <source>
        <dbReference type="ARBA" id="ARBA00022679"/>
    </source>
</evidence>
<evidence type="ECO:0000256" key="2">
    <source>
        <dbReference type="ARBA" id="ARBA00009010"/>
    </source>
</evidence>
<name>A0A6B2LFZ6_9EUKA</name>
<dbReference type="PANTHER" id="PTHR10408:SF9">
    <property type="entry name" value="STEROL O-ACYLTRANSFERASE 2-RELATED"/>
    <property type="match status" value="1"/>
</dbReference>
<evidence type="ECO:0000256" key="6">
    <source>
        <dbReference type="ARBA" id="ARBA00022989"/>
    </source>
</evidence>
<comment type="similarity">
    <text evidence="2">Belongs to the membrane-bound acyltransferase family. Sterol o-acyltransferase subfamily.</text>
</comment>
<evidence type="ECO:0000256" key="7">
    <source>
        <dbReference type="ARBA" id="ARBA00023136"/>
    </source>
</evidence>
<comment type="subcellular location">
    <subcellularLocation>
        <location evidence="1">Endoplasmic reticulum membrane</location>
        <topology evidence="1">Multi-pass membrane protein</topology>
    </subcellularLocation>
</comment>
<keyword evidence="7 9" id="KW-0472">Membrane</keyword>
<evidence type="ECO:0000256" key="4">
    <source>
        <dbReference type="ARBA" id="ARBA00022692"/>
    </source>
</evidence>
<dbReference type="EMBL" id="GIBP01006811">
    <property type="protein sequence ID" value="NDV35780.1"/>
    <property type="molecule type" value="Transcribed_RNA"/>
</dbReference>
<protein>
    <recommendedName>
        <fullName evidence="11">Diacylglycerol O-acyltransferase</fullName>
    </recommendedName>
</protein>
<sequence length="184" mass="22165">MESPLVTPLEAIANLIFPIFFCYMLIFYMVFDCICNGFAELTRFADREFYKDWWNSTTMDEFARNWNKPVHEWLLRHIYLESMQTYKFSKSNATHLTFLFSSFLHEGYMILCFRMFRPWLFALQMAQIPLIILGRDLKGTRLGNLMFWFAILVGVPLISVLYCREYYKSYLVHHNFKNLNHPIF</sequence>
<evidence type="ECO:0008006" key="11">
    <source>
        <dbReference type="Google" id="ProtNLM"/>
    </source>
</evidence>
<dbReference type="AlphaFoldDB" id="A0A6B2LFZ6"/>
<proteinExistence type="inferred from homology"/>
<keyword evidence="8" id="KW-0012">Acyltransferase</keyword>
<keyword evidence="3" id="KW-0808">Transferase</keyword>
<evidence type="ECO:0000256" key="1">
    <source>
        <dbReference type="ARBA" id="ARBA00004477"/>
    </source>
</evidence>
<evidence type="ECO:0000256" key="5">
    <source>
        <dbReference type="ARBA" id="ARBA00022824"/>
    </source>
</evidence>